<dbReference type="EMBL" id="AP011735">
    <property type="protein sequence ID" value="BAL56011.1"/>
    <property type="molecule type" value="Genomic_DNA"/>
</dbReference>
<evidence type="ECO:0000256" key="2">
    <source>
        <dbReference type="ARBA" id="ARBA00009773"/>
    </source>
</evidence>
<dbReference type="AlphaFoldDB" id="H5SIM5"/>
<keyword evidence="4" id="KW-1003">Cell membrane</keyword>
<reference evidence="9" key="2">
    <citation type="journal article" date="2012" name="PLoS ONE">
        <title>A Deeply Branching Thermophilic Bacterium with an Ancient Acetyl-CoA Pathway Dominates a Subsurface Ecosystem.</title>
        <authorList>
            <person name="Takami H."/>
            <person name="Noguchi H."/>
            <person name="Takaki Y."/>
            <person name="Uchiyama I."/>
            <person name="Toyoda A."/>
            <person name="Nishi S."/>
            <person name="Chee G.-J."/>
            <person name="Arai W."/>
            <person name="Nunoura T."/>
            <person name="Itoh T."/>
            <person name="Hattori M."/>
            <person name="Takai K."/>
        </authorList>
    </citation>
    <scope>NUCLEOTIDE SEQUENCE</scope>
</reference>
<feature type="transmembrane region" description="Helical" evidence="8">
    <location>
        <begin position="60"/>
        <end position="90"/>
    </location>
</feature>
<evidence type="ECO:0000256" key="6">
    <source>
        <dbReference type="ARBA" id="ARBA00022989"/>
    </source>
</evidence>
<feature type="transmembrane region" description="Helical" evidence="8">
    <location>
        <begin position="356"/>
        <end position="389"/>
    </location>
</feature>
<evidence type="ECO:0000256" key="8">
    <source>
        <dbReference type="SAM" id="Phobius"/>
    </source>
</evidence>
<keyword evidence="5 8" id="KW-0812">Transmembrane</keyword>
<sequence length="413" mass="44982">MSQHVREGGGIVIAAVLIAGLLYWAGLLSSALVPLILWGSAMVFLVPLRQRSALARRLMLWANLLFALWIVTELGVLLLPFGVSFFIAYVLDPVVARAERWRLPRWLSALIVNALLVGIVVLVAVFVAPLAWTQLQEIVKSISSFVTASQQFLESRQFYRWLGSFGIPSSQVRSLVQDYLIPRLEGISQYLFSLVGSFLEGAAGIVAQLVNIVLVPLLTFYFLVDIPKLKRLIVTILSTRAPRVLADLRAIDTIVRAYITGQLITATFVGVSAVVAFSIAGIPYGVILGVLCGLLNPIPYVGLLASLLIASVTIILANPPHPLGDIITVAIIVNVLHFLAAYVIDPRVTGKRVGLHPVLLIAALFVFGHFFGFLGLIIAVPVTAVLMMYFTRWTTALDAEHDRIEQQTAGDAT</sequence>
<gene>
    <name evidence="9" type="ORF">HGMM_F33H03C20</name>
</gene>
<proteinExistence type="inferred from homology"/>
<evidence type="ECO:0000256" key="1">
    <source>
        <dbReference type="ARBA" id="ARBA00004651"/>
    </source>
</evidence>
<dbReference type="Pfam" id="PF01594">
    <property type="entry name" value="AI-2E_transport"/>
    <property type="match status" value="1"/>
</dbReference>
<keyword evidence="3" id="KW-0813">Transport</keyword>
<dbReference type="InterPro" id="IPR002549">
    <property type="entry name" value="AI-2E-like"/>
</dbReference>
<dbReference type="GO" id="GO:0005886">
    <property type="term" value="C:plasma membrane"/>
    <property type="evidence" value="ECO:0007669"/>
    <property type="project" value="UniProtKB-SubCell"/>
</dbReference>
<feature type="transmembrane region" description="Helical" evidence="8">
    <location>
        <begin position="323"/>
        <end position="344"/>
    </location>
</feature>
<dbReference type="PANTHER" id="PTHR21716:SF53">
    <property type="entry name" value="PERMEASE PERM-RELATED"/>
    <property type="match status" value="1"/>
</dbReference>
<evidence type="ECO:0000256" key="5">
    <source>
        <dbReference type="ARBA" id="ARBA00022692"/>
    </source>
</evidence>
<evidence type="ECO:0000313" key="9">
    <source>
        <dbReference type="EMBL" id="BAL56011.1"/>
    </source>
</evidence>
<comment type="subcellular location">
    <subcellularLocation>
        <location evidence="1">Cell membrane</location>
        <topology evidence="1">Multi-pass membrane protein</topology>
    </subcellularLocation>
</comment>
<name>H5SIM5_9BACT</name>
<evidence type="ECO:0000256" key="3">
    <source>
        <dbReference type="ARBA" id="ARBA00022448"/>
    </source>
</evidence>
<feature type="transmembrane region" description="Helical" evidence="8">
    <location>
        <begin position="110"/>
        <end position="132"/>
    </location>
</feature>
<feature type="transmembrane region" description="Helical" evidence="8">
    <location>
        <begin position="263"/>
        <end position="286"/>
    </location>
</feature>
<comment type="similarity">
    <text evidence="2">Belongs to the autoinducer-2 exporter (AI-2E) (TC 2.A.86) family.</text>
</comment>
<dbReference type="GO" id="GO:0055085">
    <property type="term" value="P:transmembrane transport"/>
    <property type="evidence" value="ECO:0007669"/>
    <property type="project" value="TreeGrafter"/>
</dbReference>
<feature type="transmembrane region" description="Helical" evidence="8">
    <location>
        <begin position="7"/>
        <end position="25"/>
    </location>
</feature>
<feature type="transmembrane region" description="Helical" evidence="8">
    <location>
        <begin position="298"/>
        <end position="316"/>
    </location>
</feature>
<reference evidence="9" key="1">
    <citation type="journal article" date="2005" name="Environ. Microbiol.">
        <title>Genetic and functional properties of uncultivated thermophilic crenarchaeotes from a subsurface gold mine as revealed by analysis of genome fragments.</title>
        <authorList>
            <person name="Nunoura T."/>
            <person name="Hirayama H."/>
            <person name="Takami H."/>
            <person name="Oida H."/>
            <person name="Nishi S."/>
            <person name="Shimamura S."/>
            <person name="Suzuki Y."/>
            <person name="Inagaki F."/>
            <person name="Takai K."/>
            <person name="Nealson K.H."/>
            <person name="Horikoshi K."/>
        </authorList>
    </citation>
    <scope>NUCLEOTIDE SEQUENCE</scope>
</reference>
<evidence type="ECO:0000256" key="7">
    <source>
        <dbReference type="ARBA" id="ARBA00023136"/>
    </source>
</evidence>
<feature type="transmembrane region" description="Helical" evidence="8">
    <location>
        <begin position="205"/>
        <end position="224"/>
    </location>
</feature>
<organism evidence="9">
    <name type="scientific">uncultured Bacteroidota bacterium</name>
    <dbReference type="NCBI Taxonomy" id="152509"/>
    <lineage>
        <taxon>Bacteria</taxon>
        <taxon>Pseudomonadati</taxon>
        <taxon>Bacteroidota</taxon>
        <taxon>environmental samples</taxon>
    </lineage>
</organism>
<evidence type="ECO:0000256" key="4">
    <source>
        <dbReference type="ARBA" id="ARBA00022475"/>
    </source>
</evidence>
<dbReference type="PANTHER" id="PTHR21716">
    <property type="entry name" value="TRANSMEMBRANE PROTEIN"/>
    <property type="match status" value="1"/>
</dbReference>
<keyword evidence="7 8" id="KW-0472">Membrane</keyword>
<accession>H5SIM5</accession>
<protein>
    <submittedName>
        <fullName evidence="9">Transporter</fullName>
    </submittedName>
</protein>
<keyword evidence="6 8" id="KW-1133">Transmembrane helix</keyword>